<feature type="domain" description="SRR1-like" evidence="1">
    <location>
        <begin position="174"/>
        <end position="285"/>
    </location>
</feature>
<accession>A0AAD6MXV8</accession>
<reference evidence="2" key="1">
    <citation type="journal article" date="2023" name="IMA Fungus">
        <title>Comparative genomic study of the Penicillium genus elucidates a diverse pangenome and 15 lateral gene transfer events.</title>
        <authorList>
            <person name="Petersen C."/>
            <person name="Sorensen T."/>
            <person name="Nielsen M.R."/>
            <person name="Sondergaard T.E."/>
            <person name="Sorensen J.L."/>
            <person name="Fitzpatrick D.A."/>
            <person name="Frisvad J.C."/>
            <person name="Nielsen K.L."/>
        </authorList>
    </citation>
    <scope>NUCLEOTIDE SEQUENCE</scope>
    <source>
        <strain evidence="2">IBT 17514</strain>
    </source>
</reference>
<proteinExistence type="predicted"/>
<evidence type="ECO:0000259" key="1">
    <source>
        <dbReference type="Pfam" id="PF07985"/>
    </source>
</evidence>
<keyword evidence="3" id="KW-1185">Reference proteome</keyword>
<comment type="caution">
    <text evidence="2">The sequence shown here is derived from an EMBL/GenBank/DDBJ whole genome shotgun (WGS) entry which is preliminary data.</text>
</comment>
<gene>
    <name evidence="2" type="ORF">N7493_003848</name>
</gene>
<dbReference type="PANTHER" id="PTHR42080:SF3">
    <property type="entry name" value="SRR1-LIKE DOMAIN-CONTAINING PROTEIN"/>
    <property type="match status" value="1"/>
</dbReference>
<dbReference type="PANTHER" id="PTHR42080">
    <property type="entry name" value="SRR1 DOMAIN-CONTAINING PROTEIN"/>
    <property type="match status" value="1"/>
</dbReference>
<organism evidence="2 3">
    <name type="scientific">Penicillium malachiteum</name>
    <dbReference type="NCBI Taxonomy" id="1324776"/>
    <lineage>
        <taxon>Eukaryota</taxon>
        <taxon>Fungi</taxon>
        <taxon>Dikarya</taxon>
        <taxon>Ascomycota</taxon>
        <taxon>Pezizomycotina</taxon>
        <taxon>Eurotiomycetes</taxon>
        <taxon>Eurotiomycetidae</taxon>
        <taxon>Eurotiales</taxon>
        <taxon>Aspergillaceae</taxon>
        <taxon>Penicillium</taxon>
    </lineage>
</organism>
<dbReference type="Pfam" id="PF07985">
    <property type="entry name" value="SRR1"/>
    <property type="match status" value="1"/>
</dbReference>
<dbReference type="AlphaFoldDB" id="A0AAD6MXV8"/>
<evidence type="ECO:0000313" key="3">
    <source>
        <dbReference type="Proteomes" id="UP001215712"/>
    </source>
</evidence>
<dbReference type="InterPro" id="IPR012942">
    <property type="entry name" value="SRR1-like"/>
</dbReference>
<name>A0AAD6MXV8_9EURO</name>
<evidence type="ECO:0000313" key="2">
    <source>
        <dbReference type="EMBL" id="KAJ5732367.1"/>
    </source>
</evidence>
<dbReference type="Proteomes" id="UP001215712">
    <property type="component" value="Unassembled WGS sequence"/>
</dbReference>
<sequence>MTDYDEDDIPILFGSTSRQSCTTWACHWPTLAVERKGLNREEVKAHINALYDSGAPFFTKKGFEDVVDQMDRYTTAGDVIVTKDLTGTSLEWKYALAYNPKERLLQNLDHNTTEVPDWAYASISLMHRVDRPDNESETRKWIPMTRIGEREDVARNFQEKVQAWEESETCENFKSTLRSVASRHEIDNIIGFACGSIALEGNEQCAVQTAVLLTVRNWLKERDQGKHIPCYLQDPMNTDVDREVMADWDVEILDDPRGWPKVDERSVVLSVAPNIPVREIIADIARPVIVIWLKVPGEDEYSTDPSTSRVREMMADYDVYQFEPTVDGLNGGVMIYIRKSTIPPTPNANGTFWPLKIEAGQEATDGVES</sequence>
<reference evidence="2" key="2">
    <citation type="submission" date="2023-01" db="EMBL/GenBank/DDBJ databases">
        <authorList>
            <person name="Petersen C."/>
        </authorList>
    </citation>
    <scope>NUCLEOTIDE SEQUENCE</scope>
    <source>
        <strain evidence="2">IBT 17514</strain>
    </source>
</reference>
<dbReference type="EMBL" id="JAQJAN010000004">
    <property type="protein sequence ID" value="KAJ5732367.1"/>
    <property type="molecule type" value="Genomic_DNA"/>
</dbReference>
<protein>
    <recommendedName>
        <fullName evidence="1">SRR1-like domain-containing protein</fullName>
    </recommendedName>
</protein>